<proteinExistence type="predicted"/>
<name>A0A432WB68_9GAMM</name>
<comment type="caution">
    <text evidence="4">The sequence shown here is derived from an EMBL/GenBank/DDBJ whole genome shotgun (WGS) entry which is preliminary data.</text>
</comment>
<evidence type="ECO:0000256" key="1">
    <source>
        <dbReference type="ARBA" id="ARBA00022801"/>
    </source>
</evidence>
<keyword evidence="5" id="KW-1185">Reference proteome</keyword>
<dbReference type="GO" id="GO:0006508">
    <property type="term" value="P:proteolysis"/>
    <property type="evidence" value="ECO:0007669"/>
    <property type="project" value="InterPro"/>
</dbReference>
<reference evidence="4 5" key="1">
    <citation type="journal article" date="2011" name="Front. Microbiol.">
        <title>Genomic signatures of strain selection and enhancement in Bacillus atrophaeus var. globigii, a historical biowarfare simulant.</title>
        <authorList>
            <person name="Gibbons H.S."/>
            <person name="Broomall S.M."/>
            <person name="McNew L.A."/>
            <person name="Daligault H."/>
            <person name="Chapman C."/>
            <person name="Bruce D."/>
            <person name="Karavis M."/>
            <person name="Krepps M."/>
            <person name="McGregor P.A."/>
            <person name="Hong C."/>
            <person name="Park K.H."/>
            <person name="Akmal A."/>
            <person name="Feldman A."/>
            <person name="Lin J.S."/>
            <person name="Chang W.E."/>
            <person name="Higgs B.W."/>
            <person name="Demirev P."/>
            <person name="Lindquist J."/>
            <person name="Liem A."/>
            <person name="Fochler E."/>
            <person name="Read T.D."/>
            <person name="Tapia R."/>
            <person name="Johnson S."/>
            <person name="Bishop-Lilly K.A."/>
            <person name="Detter C."/>
            <person name="Han C."/>
            <person name="Sozhamannan S."/>
            <person name="Rosenzweig C.N."/>
            <person name="Skowronski E.W."/>
        </authorList>
    </citation>
    <scope>NUCLEOTIDE SEQUENCE [LARGE SCALE GENOMIC DNA]</scope>
    <source>
        <strain evidence="4 5">GYP-17</strain>
    </source>
</reference>
<evidence type="ECO:0000256" key="2">
    <source>
        <dbReference type="SAM" id="SignalP"/>
    </source>
</evidence>
<protein>
    <recommendedName>
        <fullName evidence="3">Peptidase S9 prolyl oligopeptidase catalytic domain-containing protein</fullName>
    </recommendedName>
</protein>
<keyword evidence="1" id="KW-0378">Hydrolase</keyword>
<dbReference type="Gene3D" id="3.40.50.1820">
    <property type="entry name" value="alpha/beta hydrolase"/>
    <property type="match status" value="1"/>
</dbReference>
<dbReference type="PANTHER" id="PTHR42776">
    <property type="entry name" value="SERINE PEPTIDASE S9 FAMILY MEMBER"/>
    <property type="match status" value="1"/>
</dbReference>
<feature type="chain" id="PRO_5019175118" description="Peptidase S9 prolyl oligopeptidase catalytic domain-containing protein" evidence="2">
    <location>
        <begin position="27"/>
        <end position="653"/>
    </location>
</feature>
<dbReference type="AlphaFoldDB" id="A0A432WB68"/>
<dbReference type="PANTHER" id="PTHR42776:SF27">
    <property type="entry name" value="DIPEPTIDYL PEPTIDASE FAMILY MEMBER 6"/>
    <property type="match status" value="1"/>
</dbReference>
<dbReference type="GO" id="GO:0004252">
    <property type="term" value="F:serine-type endopeptidase activity"/>
    <property type="evidence" value="ECO:0007669"/>
    <property type="project" value="TreeGrafter"/>
</dbReference>
<sequence>MNLKSSMVRALGFALLLLAAPLSVSAQPVNIPLKDFFEHAEFGDVAISPQGRYMAVTVPSDSGRNLAVIDISDLGNMQVTSAFELRGNESPINVFWVNNDRLIFETTMQVGALEVPARTGRVYAMNADGSNRRQLFGTNPGSFVFRQMSIISTLPEEPDWILIQHWAHDRTRPIAERLNVNDARQRGVASSPLDRGGLMADTEGRVRFAIGFDEDQNSRFAWRPNTDAEWRTFNNELGSRISPLGFSADGQSVYFSSRESEKVGVYRIELQSGRAEPLFENMRVELDDLLMSGFSPVKTDATGTRLLGFRFSDGKPQILSVHEDANEMVWLRQLEQMFDGNYVHIHNWTRDGKRALISVSSDVAPQEFFLLDTEAPSLVFIAGSRPWIDPEMMSPTQPISFEARDGLEIHGYMTLPQGQAENNKFMVWIHGGPHGPRDFWGFSPWVQMFASRGFGVLQINFRGSGGYGFDFEEAGYLKWGAEMQDDITDGTRWLIEQGYADADRICIGGASYGGFSTLSGITREPDMYACAFAFVGVYDLPLMKTTGDIPQSEMGRRYLDRVLGTDEDDLKARSPANFVENIRTPLFIAHGEEDIRAHVDHYHLLKRRLDAAEIPYEELLVADEGHGFYRPENNVKMMDRVLEFMLKHTAKDD</sequence>
<accession>A0A432WB68</accession>
<dbReference type="OrthoDB" id="4269629at2"/>
<dbReference type="RefSeq" id="WP_126777682.1">
    <property type="nucleotide sequence ID" value="NZ_PIPM01000017.1"/>
</dbReference>
<dbReference type="Proteomes" id="UP000288405">
    <property type="component" value="Unassembled WGS sequence"/>
</dbReference>
<organism evidence="4 5">
    <name type="scientific">Aliidiomarina sanyensis</name>
    <dbReference type="NCBI Taxonomy" id="1249555"/>
    <lineage>
        <taxon>Bacteria</taxon>
        <taxon>Pseudomonadati</taxon>
        <taxon>Pseudomonadota</taxon>
        <taxon>Gammaproteobacteria</taxon>
        <taxon>Alteromonadales</taxon>
        <taxon>Idiomarinaceae</taxon>
        <taxon>Aliidiomarina</taxon>
    </lineage>
</organism>
<dbReference type="Gene3D" id="2.120.10.30">
    <property type="entry name" value="TolB, C-terminal domain"/>
    <property type="match status" value="1"/>
</dbReference>
<dbReference type="EMBL" id="PIPM01000017">
    <property type="protein sequence ID" value="RUO27960.1"/>
    <property type="molecule type" value="Genomic_DNA"/>
</dbReference>
<dbReference type="SUPFAM" id="SSF53474">
    <property type="entry name" value="alpha/beta-Hydrolases"/>
    <property type="match status" value="1"/>
</dbReference>
<dbReference type="SUPFAM" id="SSF82171">
    <property type="entry name" value="DPP6 N-terminal domain-like"/>
    <property type="match status" value="1"/>
</dbReference>
<feature type="domain" description="Peptidase S9 prolyl oligopeptidase catalytic" evidence="3">
    <location>
        <begin position="440"/>
        <end position="650"/>
    </location>
</feature>
<dbReference type="InterPro" id="IPR029058">
    <property type="entry name" value="AB_hydrolase_fold"/>
</dbReference>
<evidence type="ECO:0000313" key="4">
    <source>
        <dbReference type="EMBL" id="RUO27960.1"/>
    </source>
</evidence>
<evidence type="ECO:0000259" key="3">
    <source>
        <dbReference type="Pfam" id="PF00326"/>
    </source>
</evidence>
<dbReference type="Pfam" id="PF00326">
    <property type="entry name" value="Peptidase_S9"/>
    <property type="match status" value="1"/>
</dbReference>
<gene>
    <name evidence="4" type="ORF">CWE11_11015</name>
</gene>
<keyword evidence="2" id="KW-0732">Signal</keyword>
<dbReference type="InterPro" id="IPR001375">
    <property type="entry name" value="Peptidase_S9_cat"/>
</dbReference>
<feature type="signal peptide" evidence="2">
    <location>
        <begin position="1"/>
        <end position="26"/>
    </location>
</feature>
<evidence type="ECO:0000313" key="5">
    <source>
        <dbReference type="Proteomes" id="UP000288405"/>
    </source>
</evidence>
<dbReference type="InterPro" id="IPR011042">
    <property type="entry name" value="6-blade_b-propeller_TolB-like"/>
</dbReference>